<dbReference type="InterPro" id="IPR036188">
    <property type="entry name" value="FAD/NAD-bd_sf"/>
</dbReference>
<reference evidence="5 6" key="1">
    <citation type="submission" date="2020-02" db="EMBL/GenBank/DDBJ databases">
        <title>Whole-genome analyses of novel actinobacteria.</title>
        <authorList>
            <person name="Sahin N."/>
            <person name="Tatar D."/>
        </authorList>
    </citation>
    <scope>NUCLEOTIDE SEQUENCE [LARGE SCALE GENOMIC DNA]</scope>
    <source>
        <strain evidence="5 6">SB3404</strain>
    </source>
</reference>
<gene>
    <name evidence="5" type="ORF">G5C65_18310</name>
</gene>
<evidence type="ECO:0000259" key="4">
    <source>
        <dbReference type="Pfam" id="PF07992"/>
    </source>
</evidence>
<dbReference type="EMBL" id="JAAKZZ010000181">
    <property type="protein sequence ID" value="NGO70267.1"/>
    <property type="molecule type" value="Genomic_DNA"/>
</dbReference>
<keyword evidence="6" id="KW-1185">Reference proteome</keyword>
<dbReference type="Pfam" id="PF07992">
    <property type="entry name" value="Pyr_redox_2"/>
    <property type="match status" value="1"/>
</dbReference>
<evidence type="ECO:0000256" key="1">
    <source>
        <dbReference type="ARBA" id="ARBA00022630"/>
    </source>
</evidence>
<comment type="catalytic activity">
    <reaction evidence="3">
        <text>[thioredoxin]-dithiol + NADP(+) = [thioredoxin]-disulfide + NADPH + H(+)</text>
        <dbReference type="Rhea" id="RHEA:20345"/>
        <dbReference type="Rhea" id="RHEA-COMP:10698"/>
        <dbReference type="Rhea" id="RHEA-COMP:10700"/>
        <dbReference type="ChEBI" id="CHEBI:15378"/>
        <dbReference type="ChEBI" id="CHEBI:29950"/>
        <dbReference type="ChEBI" id="CHEBI:50058"/>
        <dbReference type="ChEBI" id="CHEBI:57783"/>
        <dbReference type="ChEBI" id="CHEBI:58349"/>
        <dbReference type="EC" id="1.8.1.9"/>
    </reaction>
</comment>
<accession>A0A6G4X081</accession>
<sequence>MRECIVVGAGAAGMSAALTLGRARRRTLVIDAGQQSNLAASGIGGLLGHDRRPPAEFYAAGRAELTAYPSVEVHRGVVAHGVQEDDGSFAVTFSDGRRERARSMVLASGMDYRYPRLPGMDERWGNSVFHCPFCHGWEVRDRPMGVLAEGAVGVHGALNLRAWSDRITLLTNGSELTDQHREQLAVGGVGLDERPITGLHGPGAELRAAIFADGGELPIGALLVKTTLYQRSTLARDLGASLTEPDEMLSVEAIKVDAMTRTGVPGLYAAGDAATSVPPSMAAAMASGYLAGAAAAVQLAAGY</sequence>
<organism evidence="5 6">
    <name type="scientific">Streptomyces boncukensis</name>
    <dbReference type="NCBI Taxonomy" id="2711219"/>
    <lineage>
        <taxon>Bacteria</taxon>
        <taxon>Bacillati</taxon>
        <taxon>Actinomycetota</taxon>
        <taxon>Actinomycetes</taxon>
        <taxon>Kitasatosporales</taxon>
        <taxon>Streptomycetaceae</taxon>
        <taxon>Streptomyces</taxon>
    </lineage>
</organism>
<protein>
    <submittedName>
        <fullName evidence="5">NAD(P)/FAD-dependent oxidoreductase</fullName>
    </submittedName>
</protein>
<dbReference type="AlphaFoldDB" id="A0A6G4X081"/>
<dbReference type="Gene3D" id="3.50.50.60">
    <property type="entry name" value="FAD/NAD(P)-binding domain"/>
    <property type="match status" value="2"/>
</dbReference>
<evidence type="ECO:0000256" key="3">
    <source>
        <dbReference type="ARBA" id="ARBA00048132"/>
    </source>
</evidence>
<feature type="domain" description="FAD/NAD(P)-binding" evidence="4">
    <location>
        <begin position="3"/>
        <end position="288"/>
    </location>
</feature>
<keyword evidence="1" id="KW-0285">Flavoprotein</keyword>
<proteinExistence type="predicted"/>
<dbReference type="InterPro" id="IPR050097">
    <property type="entry name" value="Ferredoxin-NADP_redctase_2"/>
</dbReference>
<evidence type="ECO:0000256" key="2">
    <source>
        <dbReference type="ARBA" id="ARBA00023002"/>
    </source>
</evidence>
<keyword evidence="2" id="KW-0560">Oxidoreductase</keyword>
<dbReference type="PRINTS" id="PR00469">
    <property type="entry name" value="PNDRDTASEII"/>
</dbReference>
<dbReference type="PANTHER" id="PTHR48105">
    <property type="entry name" value="THIOREDOXIN REDUCTASE 1-RELATED-RELATED"/>
    <property type="match status" value="1"/>
</dbReference>
<evidence type="ECO:0000313" key="5">
    <source>
        <dbReference type="EMBL" id="NGO70267.1"/>
    </source>
</evidence>
<dbReference type="PRINTS" id="PR00368">
    <property type="entry name" value="FADPNR"/>
</dbReference>
<dbReference type="InterPro" id="IPR023753">
    <property type="entry name" value="FAD/NAD-binding_dom"/>
</dbReference>
<comment type="caution">
    <text evidence="5">The sequence shown here is derived from an EMBL/GenBank/DDBJ whole genome shotgun (WGS) entry which is preliminary data.</text>
</comment>
<dbReference type="Proteomes" id="UP000477722">
    <property type="component" value="Unassembled WGS sequence"/>
</dbReference>
<dbReference type="GO" id="GO:0004791">
    <property type="term" value="F:thioredoxin-disulfide reductase (NADPH) activity"/>
    <property type="evidence" value="ECO:0007669"/>
    <property type="project" value="UniProtKB-EC"/>
</dbReference>
<name>A0A6G4X081_9ACTN</name>
<evidence type="ECO:0000313" key="6">
    <source>
        <dbReference type="Proteomes" id="UP000477722"/>
    </source>
</evidence>
<dbReference type="SUPFAM" id="SSF51905">
    <property type="entry name" value="FAD/NAD(P)-binding domain"/>
    <property type="match status" value="2"/>
</dbReference>